<feature type="region of interest" description="Disordered" evidence="1">
    <location>
        <begin position="293"/>
        <end position="348"/>
    </location>
</feature>
<evidence type="ECO:0000313" key="2">
    <source>
        <dbReference type="EMBL" id="CAK0838765.1"/>
    </source>
</evidence>
<sequence>MLGAGLTPNGDSLTAPRYLRITDESWYPVYASGKKEDTAIYTCGLGYAGQCLLRVDGPEDDGTRTFAVERQGVQLLVWQVQGESLEPLKQWVLDPVTAEFTGDGQLGSVSSYDTRLSNGMLRLSDGFLQTYDIICDKVRGRAVCCGIARHRRALGGAGAHGGCSTGCPLPGLPLPRDARAARAASGASSVPSSDWRCAWRMGPEPIVAGRLLFSSDTYWDWRATHAGAPGAIGGPFLLHICKGLPCDAQPPRRRDESARATAATFLDREKIEVAFDGGLALKAEAVWPERLFSPRARGGGRSRAPRRASRPKVRVAPPAGPFDELRGQDALADAGKPPSDHRTRQETPRRMLVEAMERLAEMAEPAGRDAEMQLQAVLPRAPSRRSAASQGEACSGSTQELASALFAVPKSSVPQAAGSTGGSAVGNLPPCADGSGLPRRLATGRARCRKLATELPGKLSELALGAMGSHLGNLAGDMLVVPTPPTALRHLLTARLPQDPAQRTSATPYLEMQMLTRRRLSAPGRDAAGRRPADAVPSGGPAELQGGEGQAAEEHGRAGECLQPALAEGHARHAPVKEEVAARSSACGSGPLLLSRDYPWLEAEGAKGRFHLETAATSEALPPSAWSWRAPLGVDFAAQLAQLAEDHWQPGHLLQAIDASAARVWSDSKKSGLAPRSRPVARQAIEEARHILAVVGLDYLHGGRCREAWKLHRRLSQGRQRPLAFLQEGATSFAGDPFGKIVVPFAGEVLAEAENDYAGATQPPKAECATTLEALDFGGPDFADWLSIPSEAPLPKEGGPDPLLRTRVSVESEPAWRELWLSISGPFAVEKRGAPSPGVTRATRLMLAMGSGSALLELRAGEAAELARSMSWVSLHLREGELLLAVGGDLKGASFFVLRAPATWHPCRMVGMPLPGALFVRLKRQVYLVPTVIALGWILVAPVYQHIHRRLRRLRPPSGASLPPRPEWRKGEASPIGHVYIDDFDTPETVAEARARQQVRAEADLPQCARAACRRAGVAHSAGEAHLHRLRTWRRDADAFEFRRPLFGLLSPVWALTGARAVARYDAQMVGELIFNLVLLPVTTAPLRSHVDGMTAVSGASEFGGGVCASANLRLEAHVGPAVSRTASAAHDVADHLGVGARLLGAQMDPRVDWGDVVRVVSMRVAGAGGPRQNLARLDAGGGGPRERRSSLLLEVPWIIDLLRLAFGARLHTLLDTVAGLSEANVQAIARRPKVVPHLFCSPAFVPCRRPRLYWLSGQLRLTARRSGADGGPRLEVIAAMGLTIDLGWEDAGWRQRRAACPVPRARVLQLALASSRARDRWQANSFCFHVVLYDDRYLGFAASEEPGRLPGCEEREGPHTAAATKVSNSEGAADARCLVLGSSSSAHPAAWASQHELQAEGALARPATIRELAHGGERCEIWNQCGTFEGNAGCHDTEESRRLVLRCFGLGEWGGLDTASIGACPAAQEQAALLATLSALR</sequence>
<evidence type="ECO:0000256" key="1">
    <source>
        <dbReference type="SAM" id="MobiDB-lite"/>
    </source>
</evidence>
<comment type="caution">
    <text evidence="2">The sequence shown here is derived from an EMBL/GenBank/DDBJ whole genome shotgun (WGS) entry which is preliminary data.</text>
</comment>
<organism evidence="2 3">
    <name type="scientific">Prorocentrum cordatum</name>
    <dbReference type="NCBI Taxonomy" id="2364126"/>
    <lineage>
        <taxon>Eukaryota</taxon>
        <taxon>Sar</taxon>
        <taxon>Alveolata</taxon>
        <taxon>Dinophyceae</taxon>
        <taxon>Prorocentrales</taxon>
        <taxon>Prorocentraceae</taxon>
        <taxon>Prorocentrum</taxon>
    </lineage>
</organism>
<name>A0ABN9T1F8_9DINO</name>
<feature type="region of interest" description="Disordered" evidence="1">
    <location>
        <begin position="522"/>
        <end position="558"/>
    </location>
</feature>
<dbReference type="Proteomes" id="UP001189429">
    <property type="component" value="Unassembled WGS sequence"/>
</dbReference>
<feature type="compositionally biased region" description="Basic and acidic residues" evidence="1">
    <location>
        <begin position="338"/>
        <end position="348"/>
    </location>
</feature>
<evidence type="ECO:0000313" key="3">
    <source>
        <dbReference type="Proteomes" id="UP001189429"/>
    </source>
</evidence>
<reference evidence="2" key="1">
    <citation type="submission" date="2023-10" db="EMBL/GenBank/DDBJ databases">
        <authorList>
            <person name="Chen Y."/>
            <person name="Shah S."/>
            <person name="Dougan E. K."/>
            <person name="Thang M."/>
            <person name="Chan C."/>
        </authorList>
    </citation>
    <scope>NUCLEOTIDE SEQUENCE [LARGE SCALE GENOMIC DNA]</scope>
</reference>
<gene>
    <name evidence="2" type="ORF">PCOR1329_LOCUS34630</name>
</gene>
<proteinExistence type="predicted"/>
<protein>
    <submittedName>
        <fullName evidence="2">Uncharacterized protein</fullName>
    </submittedName>
</protein>
<keyword evidence="3" id="KW-1185">Reference proteome</keyword>
<dbReference type="EMBL" id="CAUYUJ010014247">
    <property type="protein sequence ID" value="CAK0838765.1"/>
    <property type="molecule type" value="Genomic_DNA"/>
</dbReference>
<feature type="region of interest" description="Disordered" evidence="1">
    <location>
        <begin position="418"/>
        <end position="437"/>
    </location>
</feature>
<accession>A0ABN9T1F8</accession>
<feature type="compositionally biased region" description="Basic residues" evidence="1">
    <location>
        <begin position="298"/>
        <end position="313"/>
    </location>
</feature>